<protein>
    <submittedName>
        <fullName evidence="2">Uncharacterized protein</fullName>
    </submittedName>
</protein>
<evidence type="ECO:0000313" key="3">
    <source>
        <dbReference type="Proteomes" id="UP001163046"/>
    </source>
</evidence>
<name>A0A9X0D4L3_9CNID</name>
<accession>A0A9X0D4L3</accession>
<organism evidence="2 3">
    <name type="scientific">Desmophyllum pertusum</name>
    <dbReference type="NCBI Taxonomy" id="174260"/>
    <lineage>
        <taxon>Eukaryota</taxon>
        <taxon>Metazoa</taxon>
        <taxon>Cnidaria</taxon>
        <taxon>Anthozoa</taxon>
        <taxon>Hexacorallia</taxon>
        <taxon>Scleractinia</taxon>
        <taxon>Caryophylliina</taxon>
        <taxon>Caryophylliidae</taxon>
        <taxon>Desmophyllum</taxon>
    </lineage>
</organism>
<evidence type="ECO:0000256" key="1">
    <source>
        <dbReference type="SAM" id="MobiDB-lite"/>
    </source>
</evidence>
<comment type="caution">
    <text evidence="2">The sequence shown here is derived from an EMBL/GenBank/DDBJ whole genome shotgun (WGS) entry which is preliminary data.</text>
</comment>
<gene>
    <name evidence="2" type="ORF">OS493_004097</name>
</gene>
<feature type="region of interest" description="Disordered" evidence="1">
    <location>
        <begin position="106"/>
        <end position="129"/>
    </location>
</feature>
<dbReference type="Proteomes" id="UP001163046">
    <property type="component" value="Unassembled WGS sequence"/>
</dbReference>
<evidence type="ECO:0000313" key="2">
    <source>
        <dbReference type="EMBL" id="KAJ7387132.1"/>
    </source>
</evidence>
<reference evidence="2" key="1">
    <citation type="submission" date="2023-01" db="EMBL/GenBank/DDBJ databases">
        <title>Genome assembly of the deep-sea coral Lophelia pertusa.</title>
        <authorList>
            <person name="Herrera S."/>
            <person name="Cordes E."/>
        </authorList>
    </citation>
    <scope>NUCLEOTIDE SEQUENCE</scope>
    <source>
        <strain evidence="2">USNM1676648</strain>
        <tissue evidence="2">Polyp</tissue>
    </source>
</reference>
<dbReference type="AlphaFoldDB" id="A0A9X0D4L3"/>
<sequence>MPLDPLEYMNQTSSGLEDILKTIDTYAPVLVRNPSLSKHKLAIEKGNSDEVRPVSGNEEVEQLDNIPEKRDVNLSVTNLSCKLCSLLGKGSFDELQDGGKILDSIKDSSDTSNKENASSRTTDENTIDHSCSKPVIGSYDEDLEISEEEKATGSISFRLYWDYFRAGIHPVAMISVAVLFLATQRE</sequence>
<keyword evidence="3" id="KW-1185">Reference proteome</keyword>
<proteinExistence type="predicted"/>
<dbReference type="EMBL" id="MU825874">
    <property type="protein sequence ID" value="KAJ7387132.1"/>
    <property type="molecule type" value="Genomic_DNA"/>
</dbReference>